<proteinExistence type="inferred from homology"/>
<keyword evidence="7 8" id="KW-0472">Membrane</keyword>
<dbReference type="PANTHER" id="PTHR36838">
    <property type="entry name" value="AUXIN EFFLUX CARRIER FAMILY PROTEIN"/>
    <property type="match status" value="1"/>
</dbReference>
<comment type="subcellular location">
    <subcellularLocation>
        <location evidence="1">Cell membrane</location>
        <topology evidence="1">Multi-pass membrane protein</topology>
    </subcellularLocation>
</comment>
<feature type="transmembrane region" description="Helical" evidence="8">
    <location>
        <begin position="61"/>
        <end position="83"/>
    </location>
</feature>
<evidence type="ECO:0000313" key="10">
    <source>
        <dbReference type="Proteomes" id="UP000186705"/>
    </source>
</evidence>
<feature type="transmembrane region" description="Helical" evidence="8">
    <location>
        <begin position="103"/>
        <end position="128"/>
    </location>
</feature>
<keyword evidence="3" id="KW-0813">Transport</keyword>
<protein>
    <recommendedName>
        <fullName evidence="11">Transporter</fullName>
    </recommendedName>
</protein>
<organism evidence="9 10">
    <name type="scientific">Dubosiella newyorkensis</name>
    <dbReference type="NCBI Taxonomy" id="1862672"/>
    <lineage>
        <taxon>Bacteria</taxon>
        <taxon>Bacillati</taxon>
        <taxon>Bacillota</taxon>
        <taxon>Erysipelotrichia</taxon>
        <taxon>Erysipelotrichales</taxon>
        <taxon>Erysipelotrichaceae</taxon>
        <taxon>Dubosiella</taxon>
    </lineage>
</organism>
<dbReference type="STRING" id="1862672.BO225_07780"/>
<dbReference type="RefSeq" id="WP_076341702.1">
    <property type="nucleotide sequence ID" value="NZ_CAPDDE010000045.1"/>
</dbReference>
<evidence type="ECO:0000313" key="9">
    <source>
        <dbReference type="EMBL" id="OLU45749.1"/>
    </source>
</evidence>
<dbReference type="GO" id="GO:0005886">
    <property type="term" value="C:plasma membrane"/>
    <property type="evidence" value="ECO:0007669"/>
    <property type="project" value="UniProtKB-SubCell"/>
</dbReference>
<dbReference type="InterPro" id="IPR004776">
    <property type="entry name" value="Mem_transp_PIN-like"/>
</dbReference>
<reference evidence="9 10" key="1">
    <citation type="submission" date="2016-11" db="EMBL/GenBank/DDBJ databases">
        <title>Description of two novel members of the family Erysipelotrichaceae: Ileibacterium lipovorans gen. nov., sp. nov. and Dubosiella newyorkensis, gen. nov., sp. nov.</title>
        <authorList>
            <person name="Cox L.M."/>
            <person name="Sohn J."/>
            <person name="Tyrrell K.L."/>
            <person name="Citron D.M."/>
            <person name="Lawson P.A."/>
            <person name="Patel N.B."/>
            <person name="Iizumi T."/>
            <person name="Perez-Perez G.I."/>
            <person name="Goldstein E.J."/>
            <person name="Blaser M.J."/>
        </authorList>
    </citation>
    <scope>NUCLEOTIDE SEQUENCE [LARGE SCALE GENOMIC DNA]</scope>
    <source>
        <strain evidence="9 10">NYU-BL-A4</strain>
    </source>
</reference>
<evidence type="ECO:0008006" key="11">
    <source>
        <dbReference type="Google" id="ProtNLM"/>
    </source>
</evidence>
<gene>
    <name evidence="9" type="ORF">BO225_07780</name>
</gene>
<evidence type="ECO:0000256" key="4">
    <source>
        <dbReference type="ARBA" id="ARBA00022475"/>
    </source>
</evidence>
<dbReference type="EMBL" id="MPKA01000081">
    <property type="protein sequence ID" value="OLU45749.1"/>
    <property type="molecule type" value="Genomic_DNA"/>
</dbReference>
<dbReference type="GeneID" id="78275836"/>
<evidence type="ECO:0000256" key="2">
    <source>
        <dbReference type="ARBA" id="ARBA00010145"/>
    </source>
</evidence>
<evidence type="ECO:0000256" key="6">
    <source>
        <dbReference type="ARBA" id="ARBA00022989"/>
    </source>
</evidence>
<dbReference type="Pfam" id="PF03547">
    <property type="entry name" value="Mem_trans"/>
    <property type="match status" value="1"/>
</dbReference>
<sequence length="300" mass="33711">MINLQIEIFLLLAIGYILSKKRIITHEVKTKLTTLSLSLILPCAIIRSFELDITYKDFRMCFIVLVCSFAIQLLYALVNQWMWNSEEPQKAINLKYGTLVSNAGFFGMPIAQAAYGELGLLFASFFLIPQRVVMWSAGLSLYTTKTSWQEKVKKVITHPCIIALAIGFAILLMRMKGIYLPSSIDQTIAAISACNTPICLFVIGAMLEQSETKDLFSKTMRKYCLLRLLILPAIVLVIMKSFQLPLLAIQICVIESAMPAATTSAMLALRYDQDPAFASKMVFVSTLFSLFTLPLWLYIL</sequence>
<feature type="transmembrane region" description="Helical" evidence="8">
    <location>
        <begin position="223"/>
        <end position="242"/>
    </location>
</feature>
<evidence type="ECO:0000256" key="5">
    <source>
        <dbReference type="ARBA" id="ARBA00022692"/>
    </source>
</evidence>
<keyword evidence="6 8" id="KW-1133">Transmembrane helix</keyword>
<evidence type="ECO:0000256" key="8">
    <source>
        <dbReference type="SAM" id="Phobius"/>
    </source>
</evidence>
<comment type="similarity">
    <text evidence="2">Belongs to the auxin efflux carrier (TC 2.A.69) family.</text>
</comment>
<comment type="caution">
    <text evidence="9">The sequence shown here is derived from an EMBL/GenBank/DDBJ whole genome shotgun (WGS) entry which is preliminary data.</text>
</comment>
<feature type="transmembrane region" description="Helical" evidence="8">
    <location>
        <begin position="281"/>
        <end position="299"/>
    </location>
</feature>
<evidence type="ECO:0000256" key="7">
    <source>
        <dbReference type="ARBA" id="ARBA00023136"/>
    </source>
</evidence>
<dbReference type="PANTHER" id="PTHR36838:SF1">
    <property type="entry name" value="SLR1864 PROTEIN"/>
    <property type="match status" value="1"/>
</dbReference>
<dbReference type="Gene3D" id="1.20.1530.20">
    <property type="match status" value="1"/>
</dbReference>
<dbReference type="OrthoDB" id="9798064at2"/>
<keyword evidence="4" id="KW-1003">Cell membrane</keyword>
<name>A0A1U7NLM7_9FIRM</name>
<evidence type="ECO:0000256" key="1">
    <source>
        <dbReference type="ARBA" id="ARBA00004651"/>
    </source>
</evidence>
<feature type="transmembrane region" description="Helical" evidence="8">
    <location>
        <begin position="248"/>
        <end position="269"/>
    </location>
</feature>
<dbReference type="Proteomes" id="UP000186705">
    <property type="component" value="Unassembled WGS sequence"/>
</dbReference>
<feature type="transmembrane region" description="Helical" evidence="8">
    <location>
        <begin position="187"/>
        <end position="207"/>
    </location>
</feature>
<feature type="transmembrane region" description="Helical" evidence="8">
    <location>
        <begin position="155"/>
        <end position="175"/>
    </location>
</feature>
<evidence type="ECO:0000256" key="3">
    <source>
        <dbReference type="ARBA" id="ARBA00022448"/>
    </source>
</evidence>
<accession>A0A1U7NLM7</accession>
<dbReference type="AlphaFoldDB" id="A0A1U7NLM7"/>
<keyword evidence="10" id="KW-1185">Reference proteome</keyword>
<keyword evidence="5 8" id="KW-0812">Transmembrane</keyword>
<dbReference type="GO" id="GO:0055085">
    <property type="term" value="P:transmembrane transport"/>
    <property type="evidence" value="ECO:0007669"/>
    <property type="project" value="InterPro"/>
</dbReference>
<dbReference type="InterPro" id="IPR038770">
    <property type="entry name" value="Na+/solute_symporter_sf"/>
</dbReference>